<dbReference type="GO" id="GO:0070979">
    <property type="term" value="P:protein K11-linked ubiquitination"/>
    <property type="evidence" value="ECO:0007669"/>
    <property type="project" value="TreeGrafter"/>
</dbReference>
<dbReference type="CDD" id="cd16270">
    <property type="entry name" value="Apc5_N"/>
    <property type="match status" value="1"/>
</dbReference>
<organism evidence="9 10">
    <name type="scientific">Macrosiphum euphorbiae</name>
    <name type="common">potato aphid</name>
    <dbReference type="NCBI Taxonomy" id="13131"/>
    <lineage>
        <taxon>Eukaryota</taxon>
        <taxon>Metazoa</taxon>
        <taxon>Ecdysozoa</taxon>
        <taxon>Arthropoda</taxon>
        <taxon>Hexapoda</taxon>
        <taxon>Insecta</taxon>
        <taxon>Pterygota</taxon>
        <taxon>Neoptera</taxon>
        <taxon>Paraneoptera</taxon>
        <taxon>Hemiptera</taxon>
        <taxon>Sternorrhyncha</taxon>
        <taxon>Aphidomorpha</taxon>
        <taxon>Aphidoidea</taxon>
        <taxon>Aphididae</taxon>
        <taxon>Macrosiphini</taxon>
        <taxon>Macrosiphum</taxon>
    </lineage>
</organism>
<dbReference type="AlphaFoldDB" id="A0AAV0X938"/>
<reference evidence="9 10" key="1">
    <citation type="submission" date="2023-01" db="EMBL/GenBank/DDBJ databases">
        <authorList>
            <person name="Whitehead M."/>
        </authorList>
    </citation>
    <scope>NUCLEOTIDE SEQUENCE [LARGE SCALE GENOMIC DNA]</scope>
</reference>
<comment type="caution">
    <text evidence="9">The sequence shown here is derived from an EMBL/GenBank/DDBJ whole genome shotgun (WGS) entry which is preliminary data.</text>
</comment>
<dbReference type="EMBL" id="CARXXK010000003">
    <property type="protein sequence ID" value="CAI6364408.1"/>
    <property type="molecule type" value="Genomic_DNA"/>
</dbReference>
<evidence type="ECO:0000313" key="9">
    <source>
        <dbReference type="EMBL" id="CAI6364408.1"/>
    </source>
</evidence>
<evidence type="ECO:0000259" key="8">
    <source>
        <dbReference type="Pfam" id="PF12862"/>
    </source>
</evidence>
<evidence type="ECO:0000256" key="3">
    <source>
        <dbReference type="ARBA" id="ARBA00022618"/>
    </source>
</evidence>
<keyword evidence="6" id="KW-0131">Cell cycle</keyword>
<dbReference type="Pfam" id="PF12862">
    <property type="entry name" value="ANAPC5"/>
    <property type="match status" value="1"/>
</dbReference>
<evidence type="ECO:0000256" key="2">
    <source>
        <dbReference type="ARBA" id="ARBA00016066"/>
    </source>
</evidence>
<evidence type="ECO:0000256" key="7">
    <source>
        <dbReference type="PROSITE-ProRule" id="PRU00339"/>
    </source>
</evidence>
<keyword evidence="7" id="KW-0802">TPR repeat</keyword>
<dbReference type="GO" id="GO:0005680">
    <property type="term" value="C:anaphase-promoting complex"/>
    <property type="evidence" value="ECO:0007669"/>
    <property type="project" value="InterPro"/>
</dbReference>
<comment type="similarity">
    <text evidence="1">Belongs to the APC5 family.</text>
</comment>
<dbReference type="InterPro" id="IPR037679">
    <property type="entry name" value="Apc5"/>
</dbReference>
<evidence type="ECO:0000256" key="4">
    <source>
        <dbReference type="ARBA" id="ARBA00022776"/>
    </source>
</evidence>
<dbReference type="Proteomes" id="UP001160148">
    <property type="component" value="Unassembled WGS sequence"/>
</dbReference>
<gene>
    <name evidence="9" type="ORF">MEUPH1_LOCUS19238</name>
</gene>
<keyword evidence="10" id="KW-1185">Reference proteome</keyword>
<dbReference type="GO" id="GO:0045842">
    <property type="term" value="P:positive regulation of mitotic metaphase/anaphase transition"/>
    <property type="evidence" value="ECO:0007669"/>
    <property type="project" value="TreeGrafter"/>
</dbReference>
<dbReference type="PANTHER" id="PTHR12830">
    <property type="entry name" value="ANAPHASE-PROMOTING COMPLEX SUBUNIT 5"/>
    <property type="match status" value="1"/>
</dbReference>
<proteinExistence type="inferred from homology"/>
<evidence type="ECO:0000256" key="6">
    <source>
        <dbReference type="ARBA" id="ARBA00023306"/>
    </source>
</evidence>
<protein>
    <recommendedName>
        <fullName evidence="2">Anaphase-promoting complex subunit 5</fullName>
    </recommendedName>
</protein>
<keyword evidence="4" id="KW-0498">Mitosis</keyword>
<evidence type="ECO:0000256" key="5">
    <source>
        <dbReference type="ARBA" id="ARBA00022786"/>
    </source>
</evidence>
<dbReference type="GO" id="GO:0051301">
    <property type="term" value="P:cell division"/>
    <property type="evidence" value="ECO:0007669"/>
    <property type="project" value="UniProtKB-KW"/>
</dbReference>
<dbReference type="GO" id="GO:0031145">
    <property type="term" value="P:anaphase-promoting complex-dependent catabolic process"/>
    <property type="evidence" value="ECO:0007669"/>
    <property type="project" value="TreeGrafter"/>
</dbReference>
<feature type="domain" description="Anaphase-promoting complex subunit 5" evidence="8">
    <location>
        <begin position="287"/>
        <end position="381"/>
    </location>
</feature>
<dbReference type="InterPro" id="IPR026000">
    <property type="entry name" value="Apc5_dom"/>
</dbReference>
<dbReference type="PROSITE" id="PS50005">
    <property type="entry name" value="TPR"/>
    <property type="match status" value="1"/>
</dbReference>
<feature type="repeat" description="TPR" evidence="7">
    <location>
        <begin position="560"/>
        <end position="593"/>
    </location>
</feature>
<dbReference type="PANTHER" id="PTHR12830:SF9">
    <property type="entry name" value="ANAPHASE-PROMOTING COMPLEX SUBUNIT 5"/>
    <property type="match status" value="1"/>
</dbReference>
<accession>A0AAV0X938</accession>
<sequence>MTFLETTAVPNTSANEIQENVTTHNILVLTIITHYIRDYSKRYPISTDEPADDVWFSKFHRTFSMLALHLIQCPDLTFGELINLISCGKYQLPPTFIQTFHLEVYHMINTNLTIIGEMFKNMDGTSLDNGLPKVHELKIVNSSSPVGIFLRRVMVFFNKMQFLQTEAVIKEVKAHCSPILNKIPGLKTKKVGSNDKEELSPEAVEMIKITKTINEIIEMININYQASFHQNSKYNKARSWSPRQVELFIAQQVKLLKINESVALDPPTLQQKLKDILRANPDHFDVHYLNYLNCLRVKEYCGAVNSVQHYFSRQTFRVINLDEKSRGYQYTSLNMAILNAFFNHNDEAISYLKESIAVAHQVNDHVCLQHALMWMYTLSKKNKSTMLRCSVTRSKELELHQITSFSLQSMAQYLVENSETPAIVFEILKKSEIYNYFNGLTDLRMTNNVQKAAIWNMYGYQRISTIHSLLVLEHDQCNKDVYNIESKCIAMCNIINDLIAHGDYYLAPILINEVSHIFPYTHSKFWIMAEQYLNFTLAMNKEEWPKAELAAKQMASVNVTESVLRLGEMYLKKEDFVTATNMVKELMEHNEENTVLTRLRAYVIVAKANESAALNLLMDAKLIAIEYHLMYMTAIINVEIAIVLMKYDFPHKALRLLQETKQHIYCGINVYDKAYTDLQIIKAKMMVNIVDELDHSREFLNKIYNKLNTIADKFRSIEAITELKEITYLQALIADELDMKQNRNKHAMEFRHLEEYKVQQ</sequence>
<evidence type="ECO:0000256" key="1">
    <source>
        <dbReference type="ARBA" id="ARBA00007450"/>
    </source>
</evidence>
<evidence type="ECO:0000313" key="10">
    <source>
        <dbReference type="Proteomes" id="UP001160148"/>
    </source>
</evidence>
<keyword evidence="5" id="KW-0833">Ubl conjugation pathway</keyword>
<keyword evidence="3" id="KW-0132">Cell division</keyword>
<dbReference type="InterPro" id="IPR019734">
    <property type="entry name" value="TPR_rpt"/>
</dbReference>
<name>A0AAV0X938_9HEMI</name>